<protein>
    <submittedName>
        <fullName evidence="3">RlpA-like double-psi beta-barrel-protein domain-containing protein-containing protein</fullName>
    </submittedName>
</protein>
<proteinExistence type="predicted"/>
<organism evidence="3 4">
    <name type="scientific">Dimargaris cristalligena</name>
    <dbReference type="NCBI Taxonomy" id="215637"/>
    <lineage>
        <taxon>Eukaryota</taxon>
        <taxon>Fungi</taxon>
        <taxon>Fungi incertae sedis</taxon>
        <taxon>Zoopagomycota</taxon>
        <taxon>Kickxellomycotina</taxon>
        <taxon>Dimargaritomycetes</taxon>
        <taxon>Dimargaritales</taxon>
        <taxon>Dimargaritaceae</taxon>
        <taxon>Dimargaris</taxon>
    </lineage>
</organism>
<accession>A0A4P9ZPZ9</accession>
<dbReference type="AlphaFoldDB" id="A0A4P9ZPZ9"/>
<feature type="non-terminal residue" evidence="3">
    <location>
        <position position="104"/>
    </location>
</feature>
<dbReference type="PANTHER" id="PTHR31836">
    <property type="match status" value="1"/>
</dbReference>
<evidence type="ECO:0000256" key="1">
    <source>
        <dbReference type="ARBA" id="ARBA00022729"/>
    </source>
</evidence>
<feature type="domain" description="RlpA-like protein double-psi beta-barrel" evidence="2">
    <location>
        <begin position="5"/>
        <end position="102"/>
    </location>
</feature>
<keyword evidence="4" id="KW-1185">Reference proteome</keyword>
<dbReference type="PANTHER" id="PTHR31836:SF21">
    <property type="entry name" value="EXPANSIN-LIKE PROTEIN 7"/>
    <property type="match status" value="1"/>
</dbReference>
<evidence type="ECO:0000259" key="2">
    <source>
        <dbReference type="Pfam" id="PF03330"/>
    </source>
</evidence>
<dbReference type="EMBL" id="ML002880">
    <property type="protein sequence ID" value="RKP35397.1"/>
    <property type="molecule type" value="Genomic_DNA"/>
</dbReference>
<dbReference type="Gene3D" id="2.40.40.10">
    <property type="entry name" value="RlpA-like domain"/>
    <property type="match status" value="1"/>
</dbReference>
<dbReference type="InterPro" id="IPR036908">
    <property type="entry name" value="RlpA-like_sf"/>
</dbReference>
<name>A0A4P9ZPZ9_9FUNG</name>
<dbReference type="STRING" id="215637.A0A4P9ZPZ9"/>
<sequence length="104" mass="10984">SQFQGDGTFYNPGVGTGSCGQLHQDSELVVALNKQQYGDMANPNLAEVCGKQVEIKGPKGSVRATIVDTCPVVGCGYGSLDLSPAAFEKIADFDTGRVPIQWSF</sequence>
<dbReference type="SUPFAM" id="SSF50685">
    <property type="entry name" value="Barwin-like endoglucanases"/>
    <property type="match status" value="1"/>
</dbReference>
<dbReference type="InterPro" id="IPR009009">
    <property type="entry name" value="RlpA-like_DPBB"/>
</dbReference>
<dbReference type="InterPro" id="IPR051477">
    <property type="entry name" value="Expansin_CellWall"/>
</dbReference>
<evidence type="ECO:0000313" key="3">
    <source>
        <dbReference type="EMBL" id="RKP35397.1"/>
    </source>
</evidence>
<dbReference type="Proteomes" id="UP000268162">
    <property type="component" value="Unassembled WGS sequence"/>
</dbReference>
<feature type="non-terminal residue" evidence="3">
    <location>
        <position position="1"/>
    </location>
</feature>
<keyword evidence="1" id="KW-0732">Signal</keyword>
<dbReference type="CDD" id="cd22191">
    <property type="entry name" value="DPBB_RlpA_EXP_N-like"/>
    <property type="match status" value="1"/>
</dbReference>
<reference evidence="4" key="1">
    <citation type="journal article" date="2018" name="Nat. Microbiol.">
        <title>Leveraging single-cell genomics to expand the fungal tree of life.</title>
        <authorList>
            <person name="Ahrendt S.R."/>
            <person name="Quandt C.A."/>
            <person name="Ciobanu D."/>
            <person name="Clum A."/>
            <person name="Salamov A."/>
            <person name="Andreopoulos B."/>
            <person name="Cheng J.F."/>
            <person name="Woyke T."/>
            <person name="Pelin A."/>
            <person name="Henrissat B."/>
            <person name="Reynolds N.K."/>
            <person name="Benny G.L."/>
            <person name="Smith M.E."/>
            <person name="James T.Y."/>
            <person name="Grigoriev I.V."/>
        </authorList>
    </citation>
    <scope>NUCLEOTIDE SEQUENCE [LARGE SCALE GENOMIC DNA]</scope>
    <source>
        <strain evidence="4">RSA 468</strain>
    </source>
</reference>
<gene>
    <name evidence="3" type="ORF">BJ085DRAFT_2463</name>
</gene>
<evidence type="ECO:0000313" key="4">
    <source>
        <dbReference type="Proteomes" id="UP000268162"/>
    </source>
</evidence>
<dbReference type="Pfam" id="PF03330">
    <property type="entry name" value="DPBB_1"/>
    <property type="match status" value="1"/>
</dbReference>